<dbReference type="SUPFAM" id="SSF52833">
    <property type="entry name" value="Thioredoxin-like"/>
    <property type="match status" value="1"/>
</dbReference>
<keyword evidence="5" id="KW-1185">Reference proteome</keyword>
<dbReference type="InterPro" id="IPR025392">
    <property type="entry name" value="DUF4124"/>
</dbReference>
<evidence type="ECO:0000256" key="1">
    <source>
        <dbReference type="SAM" id="SignalP"/>
    </source>
</evidence>
<dbReference type="CDD" id="cd02976">
    <property type="entry name" value="NrdH"/>
    <property type="match status" value="1"/>
</dbReference>
<accession>A0ABN1LAG3</accession>
<proteinExistence type="predicted"/>
<feature type="signal peptide" evidence="1">
    <location>
        <begin position="1"/>
        <end position="23"/>
    </location>
</feature>
<dbReference type="Pfam" id="PF13511">
    <property type="entry name" value="DUF4124"/>
    <property type="match status" value="1"/>
</dbReference>
<gene>
    <name evidence="4" type="ORF">GCM10009111_31500</name>
</gene>
<feature type="chain" id="PRO_5046215170" evidence="1">
    <location>
        <begin position="24"/>
        <end position="164"/>
    </location>
</feature>
<organism evidence="4 5">
    <name type="scientific">Colwellia asteriadis</name>
    <dbReference type="NCBI Taxonomy" id="517723"/>
    <lineage>
        <taxon>Bacteria</taxon>
        <taxon>Pseudomonadati</taxon>
        <taxon>Pseudomonadota</taxon>
        <taxon>Gammaproteobacteria</taxon>
        <taxon>Alteromonadales</taxon>
        <taxon>Colwelliaceae</taxon>
        <taxon>Colwellia</taxon>
    </lineage>
</organism>
<evidence type="ECO:0000259" key="3">
    <source>
        <dbReference type="Pfam" id="PF13511"/>
    </source>
</evidence>
<dbReference type="PROSITE" id="PS51354">
    <property type="entry name" value="GLUTAREDOXIN_2"/>
    <property type="match status" value="1"/>
</dbReference>
<dbReference type="InterPro" id="IPR051548">
    <property type="entry name" value="Grx-like_ET"/>
</dbReference>
<name>A0ABN1LAG3_9GAMM</name>
<dbReference type="InterPro" id="IPR036249">
    <property type="entry name" value="Thioredoxin-like_sf"/>
</dbReference>
<evidence type="ECO:0000313" key="5">
    <source>
        <dbReference type="Proteomes" id="UP001500021"/>
    </source>
</evidence>
<protein>
    <submittedName>
        <fullName evidence="4">Glutaredoxin domain-containing protein</fullName>
    </submittedName>
</protein>
<dbReference type="PANTHER" id="PTHR34386">
    <property type="entry name" value="GLUTAREDOXIN"/>
    <property type="match status" value="1"/>
</dbReference>
<reference evidence="4 5" key="1">
    <citation type="journal article" date="2019" name="Int. J. Syst. Evol. Microbiol.">
        <title>The Global Catalogue of Microorganisms (GCM) 10K type strain sequencing project: providing services to taxonomists for standard genome sequencing and annotation.</title>
        <authorList>
            <consortium name="The Broad Institute Genomics Platform"/>
            <consortium name="The Broad Institute Genome Sequencing Center for Infectious Disease"/>
            <person name="Wu L."/>
            <person name="Ma J."/>
        </authorList>
    </citation>
    <scope>NUCLEOTIDE SEQUENCE [LARGE SCALE GENOMIC DNA]</scope>
    <source>
        <strain evidence="4 5">JCM 15608</strain>
    </source>
</reference>
<dbReference type="Pfam" id="PF00462">
    <property type="entry name" value="Glutaredoxin"/>
    <property type="match status" value="1"/>
</dbReference>
<sequence length="164" mass="18615">MKKSVLLAISIMLMITSAFIANAKIYQWTDKDGKKHFGDKPPAEEKVVVLSEQQINARGSSYTKEPSSLVEGDIYRNRLSDTVVMYTTSSCGYCAKARKHFTAHNIKYVEKNIDKSTRYKHEFKQIKGKGVPLIFMGEYQMSGFSVAGFTRKYEQFMKNASVNS</sequence>
<comment type="caution">
    <text evidence="4">The sequence shown here is derived from an EMBL/GenBank/DDBJ whole genome shotgun (WGS) entry which is preliminary data.</text>
</comment>
<dbReference type="PANTHER" id="PTHR34386:SF1">
    <property type="entry name" value="GLUTAREDOXIN-LIKE PROTEIN NRDH"/>
    <property type="match status" value="1"/>
</dbReference>
<dbReference type="RefSeq" id="WP_343818723.1">
    <property type="nucleotide sequence ID" value="NZ_BAAAFA010000012.1"/>
</dbReference>
<dbReference type="InterPro" id="IPR002109">
    <property type="entry name" value="Glutaredoxin"/>
</dbReference>
<keyword evidence="1" id="KW-0732">Signal</keyword>
<dbReference type="Proteomes" id="UP001500021">
    <property type="component" value="Unassembled WGS sequence"/>
</dbReference>
<feature type="domain" description="DUF4124" evidence="3">
    <location>
        <begin position="20"/>
        <end position="58"/>
    </location>
</feature>
<dbReference type="EMBL" id="BAAAFA010000012">
    <property type="protein sequence ID" value="GAA0822730.1"/>
    <property type="molecule type" value="Genomic_DNA"/>
</dbReference>
<evidence type="ECO:0000259" key="2">
    <source>
        <dbReference type="Pfam" id="PF00462"/>
    </source>
</evidence>
<dbReference type="Gene3D" id="3.40.30.10">
    <property type="entry name" value="Glutaredoxin"/>
    <property type="match status" value="1"/>
</dbReference>
<feature type="domain" description="Glutaredoxin" evidence="2">
    <location>
        <begin position="83"/>
        <end position="137"/>
    </location>
</feature>
<evidence type="ECO:0000313" key="4">
    <source>
        <dbReference type="EMBL" id="GAA0822730.1"/>
    </source>
</evidence>